<evidence type="ECO:0000259" key="10">
    <source>
        <dbReference type="PROSITE" id="PS50078"/>
    </source>
</evidence>
<dbReference type="FunFam" id="3.30.200.20:FF:000042">
    <property type="entry name" value="Aurora kinase A"/>
    <property type="match status" value="1"/>
</dbReference>
<evidence type="ECO:0000256" key="8">
    <source>
        <dbReference type="RuleBase" id="RU361162"/>
    </source>
</evidence>
<feature type="binding site" evidence="7">
    <location>
        <position position="61"/>
    </location>
    <ligand>
        <name>ATP</name>
        <dbReference type="ChEBI" id="CHEBI:30616"/>
    </ligand>
</feature>
<dbReference type="FunFam" id="3.30.1120.30:FF:000008">
    <property type="entry name" value="Serine/threonine-protein kinase PLK"/>
    <property type="match status" value="1"/>
</dbReference>
<dbReference type="PANTHER" id="PTHR24345">
    <property type="entry name" value="SERINE/THREONINE-PROTEIN KINASE PLK"/>
    <property type="match status" value="1"/>
</dbReference>
<keyword evidence="4 7" id="KW-0547">Nucleotide-binding</keyword>
<dbReference type="AlphaFoldDB" id="A0A1J4KAY0"/>
<dbReference type="InterPro" id="IPR017441">
    <property type="entry name" value="Protein_kinase_ATP_BS"/>
</dbReference>
<dbReference type="SUPFAM" id="SSF82615">
    <property type="entry name" value="Polo-box domain"/>
    <property type="match status" value="2"/>
</dbReference>
<dbReference type="PROSITE" id="PS00107">
    <property type="entry name" value="PROTEIN_KINASE_ATP"/>
    <property type="match status" value="1"/>
</dbReference>
<dbReference type="Pfam" id="PF00069">
    <property type="entry name" value="Pkinase"/>
    <property type="match status" value="1"/>
</dbReference>
<dbReference type="InterPro" id="IPR033695">
    <property type="entry name" value="POLO_box_2"/>
</dbReference>
<gene>
    <name evidence="11" type="ORF">TRFO_25036</name>
</gene>
<dbReference type="PANTHER" id="PTHR24345:SF0">
    <property type="entry name" value="CELL CYCLE SERINE_THREONINE-PROTEIN KINASE CDC5_MSD2"/>
    <property type="match status" value="1"/>
</dbReference>
<keyword evidence="12" id="KW-1185">Reference proteome</keyword>
<keyword evidence="6 7" id="KW-0067">ATP-binding</keyword>
<dbReference type="Gene3D" id="3.30.1120.30">
    <property type="entry name" value="POLO box domain"/>
    <property type="match status" value="2"/>
</dbReference>
<evidence type="ECO:0000256" key="5">
    <source>
        <dbReference type="ARBA" id="ARBA00022777"/>
    </source>
</evidence>
<comment type="caution">
    <text evidence="11">The sequence shown here is derived from an EMBL/GenBank/DDBJ whole genome shotgun (WGS) entry which is preliminary data.</text>
</comment>
<dbReference type="Gene3D" id="1.10.510.10">
    <property type="entry name" value="Transferase(Phosphotransferase) domain 1"/>
    <property type="match status" value="1"/>
</dbReference>
<dbReference type="GO" id="GO:0004674">
    <property type="term" value="F:protein serine/threonine kinase activity"/>
    <property type="evidence" value="ECO:0007669"/>
    <property type="project" value="UniProtKB-KW"/>
</dbReference>
<dbReference type="InterPro" id="IPR011009">
    <property type="entry name" value="Kinase-like_dom_sf"/>
</dbReference>
<dbReference type="CDD" id="cd13117">
    <property type="entry name" value="POLO_box_2"/>
    <property type="match status" value="1"/>
</dbReference>
<dbReference type="CDD" id="cd13118">
    <property type="entry name" value="POLO_box_1"/>
    <property type="match status" value="1"/>
</dbReference>
<dbReference type="RefSeq" id="XP_068359996.1">
    <property type="nucleotide sequence ID" value="XM_068504093.1"/>
</dbReference>
<organism evidence="11 12">
    <name type="scientific">Tritrichomonas foetus</name>
    <dbReference type="NCBI Taxonomy" id="1144522"/>
    <lineage>
        <taxon>Eukaryota</taxon>
        <taxon>Metamonada</taxon>
        <taxon>Parabasalia</taxon>
        <taxon>Tritrichomonadida</taxon>
        <taxon>Tritrichomonadidae</taxon>
        <taxon>Tritrichomonas</taxon>
    </lineage>
</organism>
<dbReference type="InterPro" id="IPR008271">
    <property type="entry name" value="Ser/Thr_kinase_AS"/>
</dbReference>
<dbReference type="GeneID" id="94838797"/>
<dbReference type="EC" id="2.7.11.21" evidence="8"/>
<feature type="domain" description="Protein kinase" evidence="9">
    <location>
        <begin position="23"/>
        <end position="279"/>
    </location>
</feature>
<dbReference type="SUPFAM" id="SSF56112">
    <property type="entry name" value="Protein kinase-like (PK-like)"/>
    <property type="match status" value="1"/>
</dbReference>
<dbReference type="Pfam" id="PF00659">
    <property type="entry name" value="POLO_box"/>
    <property type="match status" value="2"/>
</dbReference>
<dbReference type="InterPro" id="IPR000959">
    <property type="entry name" value="POLO_box_dom"/>
</dbReference>
<accession>A0A1J4KAY0</accession>
<dbReference type="GO" id="GO:0005634">
    <property type="term" value="C:nucleus"/>
    <property type="evidence" value="ECO:0007669"/>
    <property type="project" value="TreeGrafter"/>
</dbReference>
<dbReference type="Proteomes" id="UP000179807">
    <property type="component" value="Unassembled WGS sequence"/>
</dbReference>
<dbReference type="EMBL" id="MLAK01000713">
    <property type="protein sequence ID" value="OHT06860.1"/>
    <property type="molecule type" value="Genomic_DNA"/>
</dbReference>
<dbReference type="InterPro" id="IPR036947">
    <property type="entry name" value="POLO_box_dom_sf"/>
</dbReference>
<dbReference type="GO" id="GO:0005524">
    <property type="term" value="F:ATP binding"/>
    <property type="evidence" value="ECO:0007669"/>
    <property type="project" value="UniProtKB-UniRule"/>
</dbReference>
<dbReference type="SMART" id="SM00220">
    <property type="entry name" value="S_TKc"/>
    <property type="match status" value="1"/>
</dbReference>
<dbReference type="PROSITE" id="PS00108">
    <property type="entry name" value="PROTEIN_KINASE_ST"/>
    <property type="match status" value="1"/>
</dbReference>
<feature type="domain" description="POLO box" evidence="10">
    <location>
        <begin position="444"/>
        <end position="526"/>
    </location>
</feature>
<dbReference type="InterPro" id="IPR033701">
    <property type="entry name" value="POLO_box_1"/>
</dbReference>
<keyword evidence="5 8" id="KW-0418">Kinase</keyword>
<evidence type="ECO:0000256" key="1">
    <source>
        <dbReference type="ARBA" id="ARBA00022527"/>
    </source>
</evidence>
<feature type="domain" description="POLO box" evidence="10">
    <location>
        <begin position="346"/>
        <end position="424"/>
    </location>
</feature>
<dbReference type="OrthoDB" id="408964at2759"/>
<keyword evidence="1 8" id="KW-0723">Serine/threonine-protein kinase</keyword>
<reference evidence="11" key="1">
    <citation type="submission" date="2016-10" db="EMBL/GenBank/DDBJ databases">
        <authorList>
            <person name="Benchimol M."/>
            <person name="Almeida L.G."/>
            <person name="Vasconcelos A.T."/>
            <person name="Perreira-Neves A."/>
            <person name="Rosa I.A."/>
            <person name="Tasca T."/>
            <person name="Bogo M.R."/>
            <person name="de Souza W."/>
        </authorList>
    </citation>
    <scope>NUCLEOTIDE SEQUENCE [LARGE SCALE GENOMIC DNA]</scope>
    <source>
        <strain evidence="11">K</strain>
    </source>
</reference>
<evidence type="ECO:0000259" key="9">
    <source>
        <dbReference type="PROSITE" id="PS50011"/>
    </source>
</evidence>
<comment type="similarity">
    <text evidence="8">Belongs to the protein kinase superfamily. Ser/Thr protein kinase family. CDC5/Polo subfamily.</text>
</comment>
<evidence type="ECO:0000256" key="7">
    <source>
        <dbReference type="PROSITE-ProRule" id="PRU10141"/>
    </source>
</evidence>
<evidence type="ECO:0000256" key="4">
    <source>
        <dbReference type="ARBA" id="ARBA00022741"/>
    </source>
</evidence>
<dbReference type="VEuPathDB" id="TrichDB:TRFO_25036"/>
<evidence type="ECO:0000256" key="2">
    <source>
        <dbReference type="ARBA" id="ARBA00022679"/>
    </source>
</evidence>
<dbReference type="PROSITE" id="PS50078">
    <property type="entry name" value="POLO_BOX"/>
    <property type="match status" value="2"/>
</dbReference>
<evidence type="ECO:0000256" key="6">
    <source>
        <dbReference type="ARBA" id="ARBA00022840"/>
    </source>
</evidence>
<sequence>MQRPVCVPLTLTRRHEDGTTSIFRRHEELGRGGFAAVYRVTETNTGKDFALKAISRDRVAKPKSLEKLKSEISIQRSLDHPNILKSFDSFEDSSNYYILIELCPGHSVKDLVKRSGHLSEAETARILRDVMAGLCYLHDNRIIHRDLKLENFLVGSDGKIKIADFGLSAKLDYDDERKYTVCGTPNYLSPELLTAASKGHSYEVDIWTIGVCAFAMLTGHPPFETTRTKLTYEHIKNCQYHFPTDIRISPIAKDFVRTILQLNPERRPNAQDVSLHPFLALPKQNVEPKAGIAPYKAKDALKPRNEVLKPRNEVYEPIVQRRDNIMVQPLHKYREEQEEITVPKHCVARFCDHSDKYGLGYMLIDGTVGACFNDLTRMVMDPFETFVQYWDNYQTVTPQIMDPKTGCEQKKLSLLRRFSESLKKTKSMYELPAHHYSQTIPMRHVKYWMRNNDATLFRMDDRNIQVNFNDRTKVVIFWNSKKMIMIHSIKETGKLLPLNDVNNMSPLSEERKRFSVAKAMLAEMSGKNA</sequence>
<dbReference type="InterPro" id="IPR000719">
    <property type="entry name" value="Prot_kinase_dom"/>
</dbReference>
<evidence type="ECO:0000313" key="12">
    <source>
        <dbReference type="Proteomes" id="UP000179807"/>
    </source>
</evidence>
<evidence type="ECO:0000256" key="3">
    <source>
        <dbReference type="ARBA" id="ARBA00022737"/>
    </source>
</evidence>
<evidence type="ECO:0000313" key="11">
    <source>
        <dbReference type="EMBL" id="OHT06860.1"/>
    </source>
</evidence>
<comment type="catalytic activity">
    <reaction evidence="8">
        <text>L-threonyl-[protein] + ATP = O-phospho-L-threonyl-[protein] + ADP + H(+)</text>
        <dbReference type="Rhea" id="RHEA:46608"/>
        <dbReference type="Rhea" id="RHEA-COMP:11060"/>
        <dbReference type="Rhea" id="RHEA-COMP:11605"/>
        <dbReference type="ChEBI" id="CHEBI:15378"/>
        <dbReference type="ChEBI" id="CHEBI:30013"/>
        <dbReference type="ChEBI" id="CHEBI:30616"/>
        <dbReference type="ChEBI" id="CHEBI:61977"/>
        <dbReference type="ChEBI" id="CHEBI:456216"/>
        <dbReference type="EC" id="2.7.11.21"/>
    </reaction>
</comment>
<dbReference type="PROSITE" id="PS50011">
    <property type="entry name" value="PROTEIN_KINASE_DOM"/>
    <property type="match status" value="1"/>
</dbReference>
<keyword evidence="3" id="KW-0677">Repeat</keyword>
<dbReference type="FunFam" id="1.10.510.10:FF:000673">
    <property type="entry name" value="CAMK family protein kinase"/>
    <property type="match status" value="1"/>
</dbReference>
<keyword evidence="2 8" id="KW-0808">Transferase</keyword>
<protein>
    <recommendedName>
        <fullName evidence="8">Serine/threonine-protein kinase PLK</fullName>
        <ecNumber evidence="8">2.7.11.21</ecNumber>
    </recommendedName>
    <alternativeName>
        <fullName evidence="8">Polo-like kinase</fullName>
    </alternativeName>
</protein>
<name>A0A1J4KAY0_9EUKA</name>
<proteinExistence type="inferred from homology"/>